<feature type="transmembrane region" description="Helical" evidence="1">
    <location>
        <begin position="110"/>
        <end position="132"/>
    </location>
</feature>
<reference evidence="2 3" key="2">
    <citation type="submission" date="2020-03" db="EMBL/GenBank/DDBJ databases">
        <authorList>
            <person name="Ichikawa N."/>
            <person name="Kimura A."/>
            <person name="Kitahashi Y."/>
            <person name="Uohara A."/>
        </authorList>
    </citation>
    <scope>NUCLEOTIDE SEQUENCE [LARGE SCALE GENOMIC DNA]</scope>
    <source>
        <strain evidence="2 3">NBRC 108638</strain>
    </source>
</reference>
<evidence type="ECO:0000313" key="2">
    <source>
        <dbReference type="EMBL" id="GFJ90320.1"/>
    </source>
</evidence>
<feature type="transmembrane region" description="Helical" evidence="1">
    <location>
        <begin position="207"/>
        <end position="226"/>
    </location>
</feature>
<feature type="transmembrane region" description="Helical" evidence="1">
    <location>
        <begin position="288"/>
        <end position="309"/>
    </location>
</feature>
<reference evidence="2 3" key="1">
    <citation type="submission" date="2020-03" db="EMBL/GenBank/DDBJ databases">
        <title>Whole genome shotgun sequence of Phytohabitans rumicis NBRC 108638.</title>
        <authorList>
            <person name="Komaki H."/>
            <person name="Tamura T."/>
        </authorList>
    </citation>
    <scope>NUCLEOTIDE SEQUENCE [LARGE SCALE GENOMIC DNA]</scope>
    <source>
        <strain evidence="2 3">NBRC 108638</strain>
    </source>
</reference>
<feature type="transmembrane region" description="Helical" evidence="1">
    <location>
        <begin position="52"/>
        <end position="70"/>
    </location>
</feature>
<keyword evidence="1" id="KW-0472">Membrane</keyword>
<evidence type="ECO:0000256" key="1">
    <source>
        <dbReference type="SAM" id="Phobius"/>
    </source>
</evidence>
<comment type="caution">
    <text evidence="2">The sequence shown here is derived from an EMBL/GenBank/DDBJ whole genome shotgun (WGS) entry which is preliminary data.</text>
</comment>
<name>A0A6V8L452_9ACTN</name>
<dbReference type="AlphaFoldDB" id="A0A6V8L452"/>
<gene>
    <name evidence="2" type="ORF">Prum_039620</name>
</gene>
<evidence type="ECO:0000313" key="3">
    <source>
        <dbReference type="Proteomes" id="UP000482960"/>
    </source>
</evidence>
<feature type="transmembrane region" description="Helical" evidence="1">
    <location>
        <begin position="173"/>
        <end position="195"/>
    </location>
</feature>
<dbReference type="EMBL" id="BLPG01000001">
    <property type="protein sequence ID" value="GFJ90320.1"/>
    <property type="molecule type" value="Genomic_DNA"/>
</dbReference>
<sequence>MALLVLAPWAAECSWGGFTLQNVLPVVLILAPLYGGAAVVIREIARRTGGGWPAIILLAAAFGLFQAALVDQSLFNPRYLDDTEFADWAGAANATRVPVLGFSAEQAFDYIGNHVALSICAPIALVESFVGAQRRHRPWLGASGLAAVAVMYVLGSLLIFFDDSGRKSFTASPLQLLFAGSVVLTLVGAAILPRFRHRRTPATANAPRPLWIGMVVLVAHLASWLVTGWPAVAVRAAVVAVVATVIVIWSRRAGWGQRHVLAAGSAGLLVAAAQAYLVPNYAPASPTAALVGDVAVSVITLTLVGGAFWRLSRTPTPVRPT</sequence>
<keyword evidence="1" id="KW-1133">Transmembrane helix</keyword>
<accession>A0A6V8L452</accession>
<feature type="transmembrane region" description="Helical" evidence="1">
    <location>
        <begin position="23"/>
        <end position="40"/>
    </location>
</feature>
<protein>
    <submittedName>
        <fullName evidence="2">Uncharacterized protein</fullName>
    </submittedName>
</protein>
<keyword evidence="3" id="KW-1185">Reference proteome</keyword>
<feature type="transmembrane region" description="Helical" evidence="1">
    <location>
        <begin position="139"/>
        <end position="161"/>
    </location>
</feature>
<keyword evidence="1" id="KW-0812">Transmembrane</keyword>
<feature type="transmembrane region" description="Helical" evidence="1">
    <location>
        <begin position="261"/>
        <end position="282"/>
    </location>
</feature>
<proteinExistence type="predicted"/>
<feature type="transmembrane region" description="Helical" evidence="1">
    <location>
        <begin position="232"/>
        <end position="249"/>
    </location>
</feature>
<dbReference type="Proteomes" id="UP000482960">
    <property type="component" value="Unassembled WGS sequence"/>
</dbReference>
<organism evidence="2 3">
    <name type="scientific">Phytohabitans rumicis</name>
    <dbReference type="NCBI Taxonomy" id="1076125"/>
    <lineage>
        <taxon>Bacteria</taxon>
        <taxon>Bacillati</taxon>
        <taxon>Actinomycetota</taxon>
        <taxon>Actinomycetes</taxon>
        <taxon>Micromonosporales</taxon>
        <taxon>Micromonosporaceae</taxon>
    </lineage>
</organism>